<evidence type="ECO:0000256" key="1">
    <source>
        <dbReference type="SAM" id="MobiDB-lite"/>
    </source>
</evidence>
<feature type="region of interest" description="Disordered" evidence="1">
    <location>
        <begin position="1"/>
        <end position="26"/>
    </location>
</feature>
<accession>A0A1L9TLQ4</accession>
<dbReference type="STRING" id="1036612.A0A1L9TLQ4"/>
<dbReference type="OrthoDB" id="4425388at2759"/>
<keyword evidence="3" id="KW-1185">Reference proteome</keyword>
<dbReference type="VEuPathDB" id="FungiDB:ASPSYDRAFT_42082"/>
<organism evidence="2 3">
    <name type="scientific">Aspergillus sydowii CBS 593.65</name>
    <dbReference type="NCBI Taxonomy" id="1036612"/>
    <lineage>
        <taxon>Eukaryota</taxon>
        <taxon>Fungi</taxon>
        <taxon>Dikarya</taxon>
        <taxon>Ascomycota</taxon>
        <taxon>Pezizomycotina</taxon>
        <taxon>Eurotiomycetes</taxon>
        <taxon>Eurotiomycetidae</taxon>
        <taxon>Eurotiales</taxon>
        <taxon>Aspergillaceae</taxon>
        <taxon>Aspergillus</taxon>
        <taxon>Aspergillus subgen. Nidulantes</taxon>
    </lineage>
</organism>
<gene>
    <name evidence="2" type="ORF">ASPSYDRAFT_42082</name>
</gene>
<name>A0A1L9TLQ4_9EURO</name>
<proteinExistence type="predicted"/>
<dbReference type="Proteomes" id="UP000184356">
    <property type="component" value="Unassembled WGS sequence"/>
</dbReference>
<protein>
    <submittedName>
        <fullName evidence="2">Uncharacterized protein</fullName>
    </submittedName>
</protein>
<evidence type="ECO:0000313" key="3">
    <source>
        <dbReference type="Proteomes" id="UP000184356"/>
    </source>
</evidence>
<sequence>MADLTMSRVSSTDNKSQTSSLRSKVSSISVSLKKRLSSIKEQWGPGLAAKEHWDDEYTFPAGRWAGQGLDPSWWAPQERMIHYA</sequence>
<evidence type="ECO:0000313" key="2">
    <source>
        <dbReference type="EMBL" id="OJJ60359.1"/>
    </source>
</evidence>
<dbReference type="AlphaFoldDB" id="A0A1L9TLQ4"/>
<dbReference type="RefSeq" id="XP_040704165.1">
    <property type="nucleotide sequence ID" value="XM_040846406.1"/>
</dbReference>
<feature type="compositionally biased region" description="Polar residues" evidence="1">
    <location>
        <begin position="7"/>
        <end position="18"/>
    </location>
</feature>
<dbReference type="EMBL" id="KV878584">
    <property type="protein sequence ID" value="OJJ60359.1"/>
    <property type="molecule type" value="Genomic_DNA"/>
</dbReference>
<dbReference type="GeneID" id="63762479"/>
<reference evidence="3" key="1">
    <citation type="journal article" date="2017" name="Genome Biol.">
        <title>Comparative genomics reveals high biological diversity and specific adaptations in the industrially and medically important fungal genus Aspergillus.</title>
        <authorList>
            <person name="de Vries R.P."/>
            <person name="Riley R."/>
            <person name="Wiebenga A."/>
            <person name="Aguilar-Osorio G."/>
            <person name="Amillis S."/>
            <person name="Uchima C.A."/>
            <person name="Anderluh G."/>
            <person name="Asadollahi M."/>
            <person name="Askin M."/>
            <person name="Barry K."/>
            <person name="Battaglia E."/>
            <person name="Bayram O."/>
            <person name="Benocci T."/>
            <person name="Braus-Stromeyer S.A."/>
            <person name="Caldana C."/>
            <person name="Canovas D."/>
            <person name="Cerqueira G.C."/>
            <person name="Chen F."/>
            <person name="Chen W."/>
            <person name="Choi C."/>
            <person name="Clum A."/>
            <person name="Dos Santos R.A."/>
            <person name="Damasio A.R."/>
            <person name="Diallinas G."/>
            <person name="Emri T."/>
            <person name="Fekete E."/>
            <person name="Flipphi M."/>
            <person name="Freyberg S."/>
            <person name="Gallo A."/>
            <person name="Gournas C."/>
            <person name="Habgood R."/>
            <person name="Hainaut M."/>
            <person name="Harispe M.L."/>
            <person name="Henrissat B."/>
            <person name="Hilden K.S."/>
            <person name="Hope R."/>
            <person name="Hossain A."/>
            <person name="Karabika E."/>
            <person name="Karaffa L."/>
            <person name="Karanyi Z."/>
            <person name="Krasevec N."/>
            <person name="Kuo A."/>
            <person name="Kusch H."/>
            <person name="LaButti K."/>
            <person name="Lagendijk E.L."/>
            <person name="Lapidus A."/>
            <person name="Levasseur A."/>
            <person name="Lindquist E."/>
            <person name="Lipzen A."/>
            <person name="Logrieco A.F."/>
            <person name="MacCabe A."/>
            <person name="Maekelae M.R."/>
            <person name="Malavazi I."/>
            <person name="Melin P."/>
            <person name="Meyer V."/>
            <person name="Mielnichuk N."/>
            <person name="Miskei M."/>
            <person name="Molnar A.P."/>
            <person name="Mule G."/>
            <person name="Ngan C.Y."/>
            <person name="Orejas M."/>
            <person name="Orosz E."/>
            <person name="Ouedraogo J.P."/>
            <person name="Overkamp K.M."/>
            <person name="Park H.-S."/>
            <person name="Perrone G."/>
            <person name="Piumi F."/>
            <person name="Punt P.J."/>
            <person name="Ram A.F."/>
            <person name="Ramon A."/>
            <person name="Rauscher S."/>
            <person name="Record E."/>
            <person name="Riano-Pachon D.M."/>
            <person name="Robert V."/>
            <person name="Roehrig J."/>
            <person name="Ruller R."/>
            <person name="Salamov A."/>
            <person name="Salih N.S."/>
            <person name="Samson R.A."/>
            <person name="Sandor E."/>
            <person name="Sanguinetti M."/>
            <person name="Schuetze T."/>
            <person name="Sepcic K."/>
            <person name="Shelest E."/>
            <person name="Sherlock G."/>
            <person name="Sophianopoulou V."/>
            <person name="Squina F.M."/>
            <person name="Sun H."/>
            <person name="Susca A."/>
            <person name="Todd R.B."/>
            <person name="Tsang A."/>
            <person name="Unkles S.E."/>
            <person name="van de Wiele N."/>
            <person name="van Rossen-Uffink D."/>
            <person name="Oliveira J.V."/>
            <person name="Vesth T.C."/>
            <person name="Visser J."/>
            <person name="Yu J.-H."/>
            <person name="Zhou M."/>
            <person name="Andersen M.R."/>
            <person name="Archer D.B."/>
            <person name="Baker S.E."/>
            <person name="Benoit I."/>
            <person name="Brakhage A.A."/>
            <person name="Braus G.H."/>
            <person name="Fischer R."/>
            <person name="Frisvad J.C."/>
            <person name="Goldman G.H."/>
            <person name="Houbraken J."/>
            <person name="Oakley B."/>
            <person name="Pocsi I."/>
            <person name="Scazzocchio C."/>
            <person name="Seiboth B."/>
            <person name="vanKuyk P.A."/>
            <person name="Wortman J."/>
            <person name="Dyer P.S."/>
            <person name="Grigoriev I.V."/>
        </authorList>
    </citation>
    <scope>NUCLEOTIDE SEQUENCE [LARGE SCALE GENOMIC DNA]</scope>
    <source>
        <strain evidence="3">CBS 593.65</strain>
    </source>
</reference>